<evidence type="ECO:0000256" key="1">
    <source>
        <dbReference type="SAM" id="MobiDB-lite"/>
    </source>
</evidence>
<sequence length="391" mass="40236">MHRLVIILLVLIFAGPPAALVGVAAFVNPAARACASGSLIIGDIPDSLTATTRSGHTIALNKSQLGHAATITTVGSQTVGVDRDGVIIAIMAALTESGLRMLANPSAHPESAGYPNDGNGSDHDSLGLFQMRPASGWGSVAELMNPDYQARAFYGGTTGPNAGSPRGLLDVFGWRELDRGAAAQAVEVSAFPDRYREYEPVAESILTELTRSGGRAGNGAGAAPPRVPETTRVVFPLPDGTYTGTDSFGWRVDPVTGERRFHAGSDLAAPAGTAILAVADGRVVFAGERGTYGGLIVLEHTVAGLTVASFYAHMHDEGIHVAVGDTVAAGQHIGDVGSAGKSTGPHLHLEIHPGGQNEPAVNAVDWLTEHGAAGVADSELTIAGCRPERTP</sequence>
<keyword evidence="4" id="KW-1185">Reference proteome</keyword>
<reference evidence="3 4" key="1">
    <citation type="journal article" date="2016" name="Int. J. Syst. Evol. Microbiol.">
        <title>Agromyces aureus sp. nov., isolated from the rhizosphere of Salix caprea L. grown in a heavy-metal-contaminated soil.</title>
        <authorList>
            <person name="Corretto E."/>
            <person name="Antonielli L."/>
            <person name="Sessitsch A."/>
            <person name="Compant S."/>
            <person name="Gorfer M."/>
            <person name="Kuffner M."/>
            <person name="Brader G."/>
        </authorList>
    </citation>
    <scope>NUCLEOTIDE SEQUENCE [LARGE SCALE GENOMIC DNA]</scope>
    <source>
        <strain evidence="3 4">AR33</strain>
    </source>
</reference>
<name>A0A191WGE7_9MICO</name>
<dbReference type="Proteomes" id="UP000078437">
    <property type="component" value="Chromosome"/>
</dbReference>
<dbReference type="InterPro" id="IPR050570">
    <property type="entry name" value="Cell_wall_metabolism_enzyme"/>
</dbReference>
<feature type="region of interest" description="Disordered" evidence="1">
    <location>
        <begin position="212"/>
        <end position="231"/>
    </location>
</feature>
<gene>
    <name evidence="3" type="ORF">ATC03_12245</name>
</gene>
<dbReference type="EMBL" id="CP013979">
    <property type="protein sequence ID" value="ANJ27370.1"/>
    <property type="molecule type" value="Genomic_DNA"/>
</dbReference>
<dbReference type="OrthoDB" id="5496837at2"/>
<organism evidence="3 4">
    <name type="scientific">Agromyces aureus</name>
    <dbReference type="NCBI Taxonomy" id="453304"/>
    <lineage>
        <taxon>Bacteria</taxon>
        <taxon>Bacillati</taxon>
        <taxon>Actinomycetota</taxon>
        <taxon>Actinomycetes</taxon>
        <taxon>Micrococcales</taxon>
        <taxon>Microbacteriaceae</taxon>
        <taxon>Agromyces</taxon>
    </lineage>
</organism>
<dbReference type="Gene3D" id="2.70.70.10">
    <property type="entry name" value="Glucose Permease (Domain IIA)"/>
    <property type="match status" value="1"/>
</dbReference>
<dbReference type="KEGG" id="agy:ATC03_12245"/>
<proteinExistence type="predicted"/>
<feature type="domain" description="M23ase beta-sheet core" evidence="2">
    <location>
        <begin position="260"/>
        <end position="356"/>
    </location>
</feature>
<dbReference type="RefSeq" id="WP_067877435.1">
    <property type="nucleotide sequence ID" value="NZ_CP013979.1"/>
</dbReference>
<accession>A0A191WGE7</accession>
<dbReference type="STRING" id="453304.ATC03_12245"/>
<dbReference type="Pfam" id="PF01551">
    <property type="entry name" value="Peptidase_M23"/>
    <property type="match status" value="1"/>
</dbReference>
<dbReference type="AlphaFoldDB" id="A0A191WGE7"/>
<evidence type="ECO:0000313" key="4">
    <source>
        <dbReference type="Proteomes" id="UP000078437"/>
    </source>
</evidence>
<protein>
    <submittedName>
        <fullName evidence="3">Peptidase M23</fullName>
    </submittedName>
</protein>
<evidence type="ECO:0000259" key="2">
    <source>
        <dbReference type="Pfam" id="PF01551"/>
    </source>
</evidence>
<dbReference type="CDD" id="cd12797">
    <property type="entry name" value="M23_peptidase"/>
    <property type="match status" value="1"/>
</dbReference>
<dbReference type="PANTHER" id="PTHR21666">
    <property type="entry name" value="PEPTIDASE-RELATED"/>
    <property type="match status" value="1"/>
</dbReference>
<reference evidence="4" key="2">
    <citation type="submission" date="2016-01" db="EMBL/GenBank/DDBJ databases">
        <title>Complete genome sequence of Agromyces aureus AR33T and comparison with related organisms.</title>
        <authorList>
            <person name="Corretto E."/>
            <person name="Antonielli L."/>
            <person name="Sessitsch A."/>
            <person name="Brader G."/>
        </authorList>
    </citation>
    <scope>NUCLEOTIDE SEQUENCE [LARGE SCALE GENOMIC DNA]</scope>
    <source>
        <strain evidence="4">AR33</strain>
    </source>
</reference>
<dbReference type="GO" id="GO:0004222">
    <property type="term" value="F:metalloendopeptidase activity"/>
    <property type="evidence" value="ECO:0007669"/>
    <property type="project" value="TreeGrafter"/>
</dbReference>
<dbReference type="InterPro" id="IPR016047">
    <property type="entry name" value="M23ase_b-sheet_dom"/>
</dbReference>
<dbReference type="PANTHER" id="PTHR21666:SF270">
    <property type="entry name" value="MUREIN HYDROLASE ACTIVATOR ENVC"/>
    <property type="match status" value="1"/>
</dbReference>
<dbReference type="SUPFAM" id="SSF51261">
    <property type="entry name" value="Duplicated hybrid motif"/>
    <property type="match status" value="1"/>
</dbReference>
<dbReference type="InterPro" id="IPR011055">
    <property type="entry name" value="Dup_hybrid_motif"/>
</dbReference>
<evidence type="ECO:0000313" key="3">
    <source>
        <dbReference type="EMBL" id="ANJ27370.1"/>
    </source>
</evidence>